<protein>
    <recommendedName>
        <fullName evidence="3">PAAR domain-containing protein</fullName>
    </recommendedName>
</protein>
<dbReference type="CDD" id="cd14744">
    <property type="entry name" value="PAAR_CT_2"/>
    <property type="match status" value="1"/>
</dbReference>
<evidence type="ECO:0008006" key="3">
    <source>
        <dbReference type="Google" id="ProtNLM"/>
    </source>
</evidence>
<dbReference type="Pfam" id="PF05488">
    <property type="entry name" value="PAAR_motif"/>
    <property type="match status" value="1"/>
</dbReference>
<comment type="caution">
    <text evidence="1">The sequence shown here is derived from an EMBL/GenBank/DDBJ whole genome shotgun (WGS) entry which is preliminary data.</text>
</comment>
<organism evidence="1 2">
    <name type="scientific">Paraburkholderia steynii</name>
    <dbReference type="NCBI Taxonomy" id="1245441"/>
    <lineage>
        <taxon>Bacteria</taxon>
        <taxon>Pseudomonadati</taxon>
        <taxon>Pseudomonadota</taxon>
        <taxon>Betaproteobacteria</taxon>
        <taxon>Burkholderiales</taxon>
        <taxon>Burkholderiaceae</taxon>
        <taxon>Paraburkholderia</taxon>
    </lineage>
</organism>
<reference evidence="1 2" key="1">
    <citation type="submission" date="2017-02" db="EMBL/GenBank/DDBJ databases">
        <title>Paraburkholderia sophoroidis sp. nov. and Paraburkholderia steynii sp. nov. rhizobial symbionts of the fynbos legume Hypocalyptus sophoroides.</title>
        <authorList>
            <person name="Steenkamp E.T."/>
            <person name="Beukes C.W."/>
            <person name="Van Zyl E."/>
            <person name="Avontuur J."/>
            <person name="Chan W.Y."/>
            <person name="Hassen A."/>
            <person name="Palmer M."/>
            <person name="Mthombeni L."/>
            <person name="Phalane F."/>
            <person name="Sereme K."/>
            <person name="Venter S.N."/>
        </authorList>
    </citation>
    <scope>NUCLEOTIDE SEQUENCE [LARGE SCALE GENOMIC DNA]</scope>
    <source>
        <strain evidence="1 2">HC1.1ba</strain>
    </source>
</reference>
<name>A0A4R0XBA3_9BURK</name>
<gene>
    <name evidence="1" type="ORF">BZM27_29910</name>
</gene>
<dbReference type="InterPro" id="IPR008727">
    <property type="entry name" value="PAAR_motif"/>
</dbReference>
<dbReference type="Proteomes" id="UP000294200">
    <property type="component" value="Unassembled WGS sequence"/>
</dbReference>
<dbReference type="AlphaFoldDB" id="A0A4R0XBA3"/>
<evidence type="ECO:0000313" key="2">
    <source>
        <dbReference type="Proteomes" id="UP000294200"/>
    </source>
</evidence>
<accession>A0A4R0XBA3</accession>
<sequence length="85" mass="8825">MTSIACVGDSNTHGGFIITGSSTMLVLERQVARQFDLISCPMHGVNEIIEGSDMVLDNGRRVALDGHRCACGCSLIAGGSSASIL</sequence>
<proteinExistence type="predicted"/>
<dbReference type="Gene3D" id="2.60.200.60">
    <property type="match status" value="1"/>
</dbReference>
<keyword evidence="2" id="KW-1185">Reference proteome</keyword>
<dbReference type="EMBL" id="MWML01000135">
    <property type="protein sequence ID" value="TCG05945.1"/>
    <property type="molecule type" value="Genomic_DNA"/>
</dbReference>
<evidence type="ECO:0000313" key="1">
    <source>
        <dbReference type="EMBL" id="TCG05945.1"/>
    </source>
</evidence>